<keyword evidence="2" id="KW-1185">Reference proteome</keyword>
<reference evidence="1" key="1">
    <citation type="submission" date="2017-08" db="EMBL/GenBank/DDBJ databases">
        <authorList>
            <consortium name="Urmite Genomes"/>
        </authorList>
    </citation>
    <scope>NUCLEOTIDE SEQUENCE [LARGE SCALE GENOMIC DNA]</scope>
    <source>
        <strain evidence="1">IHUMI-LCC2</strain>
    </source>
</reference>
<evidence type="ECO:0000313" key="2">
    <source>
        <dbReference type="Proteomes" id="UP000236316"/>
    </source>
</evidence>
<dbReference type="RefSeq" id="YP_009448800.1">
    <property type="nucleotide sequence ID" value="NC_036594.1"/>
</dbReference>
<sequence>MEDFVLCQSENPEVKIFNTLHVMDSYISDHNKNTTENIQINKPTPIKYVKRWLDKEYITQSMGTDYYQSSSVDESYASGALGNPYGISFIGDDYIQI</sequence>
<name>A0A2I2L4N0_9VIRU</name>
<organism evidence="1">
    <name type="scientific">Orpheovirus IHUMI-LCC2</name>
    <dbReference type="NCBI Taxonomy" id="2023057"/>
    <lineage>
        <taxon>Viruses</taxon>
        <taxon>Varidnaviria</taxon>
        <taxon>Bamfordvirae</taxon>
        <taxon>Nucleocytoviricota</taxon>
        <taxon>Megaviricetes</taxon>
        <taxon>Pimascovirales</taxon>
        <taxon>Ocovirineae</taxon>
        <taxon>Orpheoviridae</taxon>
        <taxon>Alphaorpheovirus</taxon>
        <taxon>Alphaorpheovirus massiliense</taxon>
    </lineage>
</organism>
<dbReference type="Proteomes" id="UP000236316">
    <property type="component" value="Segment"/>
</dbReference>
<dbReference type="EMBL" id="LT906555">
    <property type="protein sequence ID" value="SNW62498.1"/>
    <property type="molecule type" value="Genomic_DNA"/>
</dbReference>
<protein>
    <submittedName>
        <fullName evidence="1">Uncharacterized protein</fullName>
    </submittedName>
</protein>
<proteinExistence type="predicted"/>
<accession>A0A2I2L4N0</accession>
<dbReference type="GeneID" id="35382399"/>
<dbReference type="KEGG" id="vg:35382399"/>
<gene>
    <name evidence="1" type="ORF">ORPV_594</name>
</gene>
<evidence type="ECO:0000313" key="1">
    <source>
        <dbReference type="EMBL" id="SNW62498.1"/>
    </source>
</evidence>